<proteinExistence type="predicted"/>
<dbReference type="EMBL" id="DS989854">
    <property type="protein sequence ID" value="EDX74265.1"/>
    <property type="molecule type" value="Genomic_DNA"/>
</dbReference>
<dbReference type="RefSeq" id="WP_006102570.1">
    <property type="nucleotide sequence ID" value="NZ_DS989854.1"/>
</dbReference>
<evidence type="ECO:0000313" key="1">
    <source>
        <dbReference type="EMBL" id="EDX74265.1"/>
    </source>
</evidence>
<gene>
    <name evidence="1" type="ORF">MC7420_4250</name>
</gene>
<dbReference type="eggNOG" id="ENOG50337F5">
    <property type="taxonomic scope" value="Bacteria"/>
</dbReference>
<accession>B4VVH2</accession>
<dbReference type="HOGENOM" id="CLU_1634637_0_0_3"/>
<dbReference type="STRING" id="118168.MC7420_4250"/>
<dbReference type="AlphaFoldDB" id="B4VVH2"/>
<reference evidence="1 2" key="1">
    <citation type="submission" date="2008-07" db="EMBL/GenBank/DDBJ databases">
        <authorList>
            <person name="Tandeau de Marsac N."/>
            <person name="Ferriera S."/>
            <person name="Johnson J."/>
            <person name="Kravitz S."/>
            <person name="Beeson K."/>
            <person name="Sutton G."/>
            <person name="Rogers Y.-H."/>
            <person name="Friedman R."/>
            <person name="Frazier M."/>
            <person name="Venter J.C."/>
        </authorList>
    </citation>
    <scope>NUCLEOTIDE SEQUENCE [LARGE SCALE GENOMIC DNA]</scope>
    <source>
        <strain evidence="1 2">PCC 7420</strain>
    </source>
</reference>
<dbReference type="Proteomes" id="UP000003835">
    <property type="component" value="Unassembled WGS sequence"/>
</dbReference>
<organism evidence="1 2">
    <name type="scientific">Coleofasciculus chthonoplastes PCC 7420</name>
    <dbReference type="NCBI Taxonomy" id="118168"/>
    <lineage>
        <taxon>Bacteria</taxon>
        <taxon>Bacillati</taxon>
        <taxon>Cyanobacteriota</taxon>
        <taxon>Cyanophyceae</taxon>
        <taxon>Coleofasciculales</taxon>
        <taxon>Coleofasciculaceae</taxon>
        <taxon>Coleofasciculus</taxon>
    </lineage>
</organism>
<sequence>MHFDWETFTYDSEWLREAVRIEDEADCDISAGFDWGANLGAVMAHPERYSQLARLRSIVIREFKELLVDWNLGVGAEAALICGRGLLMERLLHPTPEVQERLLAVLEEDLASPERDSSSKPLRAGLQELLQGILTPEDWELIAVTAGNSVREQVIERVQTAKTA</sequence>
<dbReference type="OrthoDB" id="512962at2"/>
<evidence type="ECO:0000313" key="2">
    <source>
        <dbReference type="Proteomes" id="UP000003835"/>
    </source>
</evidence>
<keyword evidence="2" id="KW-1185">Reference proteome</keyword>
<name>B4VVH2_9CYAN</name>
<protein>
    <submittedName>
        <fullName evidence="1">Uncharacterized protein</fullName>
    </submittedName>
</protein>